<dbReference type="PROSITE" id="PS00622">
    <property type="entry name" value="HTH_LUXR_1"/>
    <property type="match status" value="1"/>
</dbReference>
<dbReference type="EMBL" id="AP025628">
    <property type="protein sequence ID" value="BDG62026.1"/>
    <property type="molecule type" value="Genomic_DNA"/>
</dbReference>
<dbReference type="GO" id="GO:0016987">
    <property type="term" value="F:sigma factor activity"/>
    <property type="evidence" value="ECO:0007669"/>
    <property type="project" value="InterPro"/>
</dbReference>
<evidence type="ECO:0000313" key="2">
    <source>
        <dbReference type="EMBL" id="BDG62026.1"/>
    </source>
</evidence>
<dbReference type="RefSeq" id="WP_264842636.1">
    <property type="nucleotide sequence ID" value="NZ_AP025628.1"/>
</dbReference>
<dbReference type="InterPro" id="IPR013249">
    <property type="entry name" value="RNA_pol_sigma70_r4_t2"/>
</dbReference>
<dbReference type="GO" id="GO:0003677">
    <property type="term" value="F:DNA binding"/>
    <property type="evidence" value="ECO:0007669"/>
    <property type="project" value="InterPro"/>
</dbReference>
<protein>
    <submittedName>
        <fullName evidence="2">DNA-directed RNA polymerase sigma-70 factor</fullName>
    </submittedName>
</protein>
<dbReference type="KEGG" id="cmic:caldi_31160"/>
<accession>A0AA35G6Y1</accession>
<gene>
    <name evidence="2" type="ORF">caldi_31160</name>
</gene>
<reference evidence="2" key="1">
    <citation type="submission" date="2022-03" db="EMBL/GenBank/DDBJ databases">
        <title>Complete genome sequence of Caldinitratiruptor microaerophilus.</title>
        <authorList>
            <person name="Mukaiyama R."/>
            <person name="Nishiyama T."/>
            <person name="Ueda K."/>
        </authorList>
    </citation>
    <scope>NUCLEOTIDE SEQUENCE</scope>
    <source>
        <strain evidence="2">JCM 16183</strain>
    </source>
</reference>
<dbReference type="AlphaFoldDB" id="A0AA35G6Y1"/>
<sequence>MQVEIRGVERLSFRERQVVTLKEMGLSNEQVARRLGLSPATVATLYGRARAKGYQVVIVLPGDALGLPPADEEGEA</sequence>
<dbReference type="InterPro" id="IPR036388">
    <property type="entry name" value="WH-like_DNA-bd_sf"/>
</dbReference>
<dbReference type="InterPro" id="IPR000792">
    <property type="entry name" value="Tscrpt_reg_LuxR_C"/>
</dbReference>
<dbReference type="SUPFAM" id="SSF46894">
    <property type="entry name" value="C-terminal effector domain of the bipartite response regulators"/>
    <property type="match status" value="1"/>
</dbReference>
<keyword evidence="2" id="KW-0240">DNA-directed RNA polymerase</keyword>
<evidence type="ECO:0000313" key="3">
    <source>
        <dbReference type="Proteomes" id="UP001163687"/>
    </source>
</evidence>
<evidence type="ECO:0000259" key="1">
    <source>
        <dbReference type="PROSITE" id="PS00622"/>
    </source>
</evidence>
<dbReference type="Pfam" id="PF08281">
    <property type="entry name" value="Sigma70_r4_2"/>
    <property type="match status" value="1"/>
</dbReference>
<keyword evidence="2" id="KW-0804">Transcription</keyword>
<dbReference type="Proteomes" id="UP001163687">
    <property type="component" value="Chromosome"/>
</dbReference>
<dbReference type="GO" id="GO:0000428">
    <property type="term" value="C:DNA-directed RNA polymerase complex"/>
    <property type="evidence" value="ECO:0007669"/>
    <property type="project" value="UniProtKB-KW"/>
</dbReference>
<dbReference type="GO" id="GO:0006352">
    <property type="term" value="P:DNA-templated transcription initiation"/>
    <property type="evidence" value="ECO:0007669"/>
    <property type="project" value="InterPro"/>
</dbReference>
<name>A0AA35G6Y1_9FIRM</name>
<proteinExistence type="predicted"/>
<organism evidence="2 3">
    <name type="scientific">Caldinitratiruptor microaerophilus</name>
    <dbReference type="NCBI Taxonomy" id="671077"/>
    <lineage>
        <taxon>Bacteria</taxon>
        <taxon>Bacillati</taxon>
        <taxon>Bacillota</taxon>
        <taxon>Clostridia</taxon>
        <taxon>Eubacteriales</taxon>
        <taxon>Symbiobacteriaceae</taxon>
        <taxon>Caldinitratiruptor</taxon>
    </lineage>
</organism>
<dbReference type="InterPro" id="IPR016032">
    <property type="entry name" value="Sig_transdc_resp-reg_C-effctor"/>
</dbReference>
<dbReference type="Gene3D" id="1.10.10.10">
    <property type="entry name" value="Winged helix-like DNA-binding domain superfamily/Winged helix DNA-binding domain"/>
    <property type="match status" value="1"/>
</dbReference>
<keyword evidence="3" id="KW-1185">Reference proteome</keyword>
<dbReference type="PRINTS" id="PR00038">
    <property type="entry name" value="HTHLUXR"/>
</dbReference>
<feature type="domain" description="HTH luxR-type" evidence="1">
    <location>
        <begin position="25"/>
        <end position="52"/>
    </location>
</feature>